<keyword evidence="1" id="KW-1133">Transmembrane helix</keyword>
<name>A0A2T0GXG1_ACTMO</name>
<evidence type="ECO:0000313" key="3">
    <source>
        <dbReference type="Proteomes" id="UP000239352"/>
    </source>
</evidence>
<dbReference type="Pfam" id="PF26606">
    <property type="entry name" value="SCO4848"/>
    <property type="match status" value="1"/>
</dbReference>
<dbReference type="InParanoid" id="A0A2T0GXG1"/>
<comment type="caution">
    <text evidence="2">The sequence shown here is derived from an EMBL/GenBank/DDBJ whole genome shotgun (WGS) entry which is preliminary data.</text>
</comment>
<dbReference type="EMBL" id="PVSR01000009">
    <property type="protein sequence ID" value="PRW63799.1"/>
    <property type="molecule type" value="Genomic_DNA"/>
</dbReference>
<reference evidence="2 3" key="1">
    <citation type="submission" date="2018-03" db="EMBL/GenBank/DDBJ databases">
        <title>Actinopolyspora mortivallis from Sahara, screening for active biomolecules.</title>
        <authorList>
            <person name="Selama O."/>
            <person name="Wellington E.M.H."/>
            <person name="Hacene H."/>
        </authorList>
    </citation>
    <scope>NUCLEOTIDE SEQUENCE [LARGE SCALE GENOMIC DNA]</scope>
    <source>
        <strain evidence="2 3">M5A</strain>
    </source>
</reference>
<keyword evidence="3" id="KW-1185">Reference proteome</keyword>
<dbReference type="InterPro" id="IPR058061">
    <property type="entry name" value="SCO4848-like"/>
</dbReference>
<dbReference type="STRING" id="1050202.GCA_000384035_00409"/>
<organism evidence="2 3">
    <name type="scientific">Actinopolyspora mortivallis</name>
    <dbReference type="NCBI Taxonomy" id="33906"/>
    <lineage>
        <taxon>Bacteria</taxon>
        <taxon>Bacillati</taxon>
        <taxon>Actinomycetota</taxon>
        <taxon>Actinomycetes</taxon>
        <taxon>Actinopolysporales</taxon>
        <taxon>Actinopolysporaceae</taxon>
        <taxon>Actinopolyspora</taxon>
    </lineage>
</organism>
<dbReference type="AlphaFoldDB" id="A0A2T0GXG1"/>
<gene>
    <name evidence="2" type="ORF">CEP50_08420</name>
</gene>
<sequence length="77" mass="8329">MRITRGTGLALLLFGVWSWLLWPTFLTNILRSENSWSGGSPTGFLWVHLAIGAVSLVLGTAIGVLGWRGYRAAGRGD</sequence>
<keyword evidence="1" id="KW-0472">Membrane</keyword>
<feature type="transmembrane region" description="Helical" evidence="1">
    <location>
        <begin position="7"/>
        <end position="25"/>
    </location>
</feature>
<feature type="transmembrane region" description="Helical" evidence="1">
    <location>
        <begin position="45"/>
        <end position="67"/>
    </location>
</feature>
<evidence type="ECO:0000256" key="1">
    <source>
        <dbReference type="SAM" id="Phobius"/>
    </source>
</evidence>
<evidence type="ECO:0008006" key="4">
    <source>
        <dbReference type="Google" id="ProtNLM"/>
    </source>
</evidence>
<dbReference type="NCBIfam" id="NF046117">
    <property type="entry name" value="SCO4848_fam"/>
    <property type="match status" value="1"/>
</dbReference>
<accession>A0A2T0GXG1</accession>
<dbReference type="Proteomes" id="UP000239352">
    <property type="component" value="Unassembled WGS sequence"/>
</dbReference>
<evidence type="ECO:0000313" key="2">
    <source>
        <dbReference type="EMBL" id="PRW63799.1"/>
    </source>
</evidence>
<dbReference type="RefSeq" id="WP_106113376.1">
    <property type="nucleotide sequence ID" value="NZ_PVSR01000009.1"/>
</dbReference>
<proteinExistence type="predicted"/>
<keyword evidence="1" id="KW-0812">Transmembrane</keyword>
<protein>
    <recommendedName>
        <fullName evidence="4">Integral membrane protein</fullName>
    </recommendedName>
</protein>